<proteinExistence type="inferred from homology"/>
<evidence type="ECO:0000256" key="3">
    <source>
        <dbReference type="ARBA" id="ARBA00022679"/>
    </source>
</evidence>
<keyword evidence="7 10" id="KW-0012">Acyltransferase</keyword>
<dbReference type="CDD" id="cd07571">
    <property type="entry name" value="ALP_N-acyl_transferase"/>
    <property type="match status" value="1"/>
</dbReference>
<dbReference type="Pfam" id="PF20154">
    <property type="entry name" value="LNT_N"/>
    <property type="match status" value="1"/>
</dbReference>
<dbReference type="AlphaFoldDB" id="A0A3B0RM14"/>
<keyword evidence="5 8" id="KW-1133">Transmembrane helix</keyword>
<dbReference type="GO" id="GO:0005886">
    <property type="term" value="C:plasma membrane"/>
    <property type="evidence" value="ECO:0007669"/>
    <property type="project" value="UniProtKB-SubCell"/>
</dbReference>
<evidence type="ECO:0000256" key="7">
    <source>
        <dbReference type="ARBA" id="ARBA00023315"/>
    </source>
</evidence>
<keyword evidence="3 10" id="KW-0808">Transferase</keyword>
<dbReference type="EMBL" id="UOEC01000067">
    <property type="protein sequence ID" value="VAV89746.1"/>
    <property type="molecule type" value="Genomic_DNA"/>
</dbReference>
<feature type="transmembrane region" description="Helical" evidence="8">
    <location>
        <begin position="207"/>
        <end position="227"/>
    </location>
</feature>
<keyword evidence="4 8" id="KW-0812">Transmembrane</keyword>
<evidence type="ECO:0000256" key="8">
    <source>
        <dbReference type="SAM" id="Phobius"/>
    </source>
</evidence>
<evidence type="ECO:0000256" key="2">
    <source>
        <dbReference type="ARBA" id="ARBA00022475"/>
    </source>
</evidence>
<dbReference type="Gene3D" id="3.60.110.10">
    <property type="entry name" value="Carbon-nitrogen hydrolase"/>
    <property type="match status" value="1"/>
</dbReference>
<keyword evidence="10" id="KW-0449">Lipoprotein</keyword>
<feature type="transmembrane region" description="Helical" evidence="8">
    <location>
        <begin position="39"/>
        <end position="58"/>
    </location>
</feature>
<feature type="domain" description="CN hydrolase" evidence="9">
    <location>
        <begin position="245"/>
        <end position="499"/>
    </location>
</feature>
<dbReference type="SUPFAM" id="SSF56317">
    <property type="entry name" value="Carbon-nitrogen hydrolase"/>
    <property type="match status" value="1"/>
</dbReference>
<dbReference type="PROSITE" id="PS50263">
    <property type="entry name" value="CN_HYDROLASE"/>
    <property type="match status" value="1"/>
</dbReference>
<dbReference type="HAMAP" id="MF_01148">
    <property type="entry name" value="Lnt"/>
    <property type="match status" value="1"/>
</dbReference>
<dbReference type="PANTHER" id="PTHR38686:SF1">
    <property type="entry name" value="APOLIPOPROTEIN N-ACYLTRANSFERASE"/>
    <property type="match status" value="1"/>
</dbReference>
<evidence type="ECO:0000313" key="10">
    <source>
        <dbReference type="EMBL" id="VAV89746.1"/>
    </source>
</evidence>
<protein>
    <submittedName>
        <fullName evidence="10">Apolipoprotein N-acyltransferase / Copper homeostasis protein CutE</fullName>
    </submittedName>
</protein>
<name>A0A3B0RM14_9ZZZZ</name>
<feature type="transmembrane region" description="Helical" evidence="8">
    <location>
        <begin position="177"/>
        <end position="200"/>
    </location>
</feature>
<sequence>MLKTPNQLAFFDNLSKWQRRAIIFFSGIVASMALPPADIWPAVFVAFSTLVILLDAIERRALSPTKKFKAAFACGWLFGFGYFVVSLYWIGAALLVEADKFAVLLPLAVAALPAGIALFWGLATGFAVLAWRPGLSRILVLAVAFTLTEWLRGWVLTGFPWNTIGYTSAGMGGIDQLASFTGLYGVTFFVLVCAMAPALLFSRRRNFIMAGFLFASFAALWIGGNFYKDLNRDNRPAAGPVIRVVQPNIDQRKKWDRAFRQANIEKYFQLSALDPASGSAPGKRFDALIWPESALPLLFDESPLLQARVADILPPDTVLIMGALRRERKVTSGEAQNEFFNSVQAVDSEGKVVATYDKFHLVPFGEYLPGEEWLTPLGLRKIVAIPGGFTSGPGPQTLKAGTLPDFSPLVCYEIGFPGQVVDQNNRPGWIVNVTNDGWFGKTAGPYQHLAQARFRAIEQGLPIVRAANTGISAVIDPFGKIVDSIQLGTSGIMDVKLPNPREPTVYTRYGNWAAVAQIVGMLIILSSLSTVFGLFGMRGKRQ</sequence>
<keyword evidence="2" id="KW-1003">Cell membrane</keyword>
<evidence type="ECO:0000259" key="9">
    <source>
        <dbReference type="PROSITE" id="PS50263"/>
    </source>
</evidence>
<dbReference type="NCBIfam" id="TIGR00546">
    <property type="entry name" value="lnt"/>
    <property type="match status" value="1"/>
</dbReference>
<dbReference type="InterPro" id="IPR045378">
    <property type="entry name" value="LNT_N"/>
</dbReference>
<evidence type="ECO:0000256" key="4">
    <source>
        <dbReference type="ARBA" id="ARBA00022692"/>
    </source>
</evidence>
<organism evidence="10">
    <name type="scientific">hydrothermal vent metagenome</name>
    <dbReference type="NCBI Taxonomy" id="652676"/>
    <lineage>
        <taxon>unclassified sequences</taxon>
        <taxon>metagenomes</taxon>
        <taxon>ecological metagenomes</taxon>
    </lineage>
</organism>
<evidence type="ECO:0000256" key="1">
    <source>
        <dbReference type="ARBA" id="ARBA00004651"/>
    </source>
</evidence>
<dbReference type="Pfam" id="PF00795">
    <property type="entry name" value="CN_hydrolase"/>
    <property type="match status" value="1"/>
</dbReference>
<comment type="subcellular location">
    <subcellularLocation>
        <location evidence="1">Cell membrane</location>
        <topology evidence="1">Multi-pass membrane protein</topology>
    </subcellularLocation>
</comment>
<accession>A0A3B0RM14</accession>
<evidence type="ECO:0000256" key="5">
    <source>
        <dbReference type="ARBA" id="ARBA00022989"/>
    </source>
</evidence>
<dbReference type="GO" id="GO:0042158">
    <property type="term" value="P:lipoprotein biosynthetic process"/>
    <property type="evidence" value="ECO:0007669"/>
    <property type="project" value="InterPro"/>
</dbReference>
<dbReference type="PANTHER" id="PTHR38686">
    <property type="entry name" value="APOLIPOPROTEIN N-ACYLTRANSFERASE"/>
    <property type="match status" value="1"/>
</dbReference>
<feature type="transmembrane region" description="Helical" evidence="8">
    <location>
        <begin position="512"/>
        <end position="535"/>
    </location>
</feature>
<keyword evidence="6 8" id="KW-0472">Membrane</keyword>
<evidence type="ECO:0000256" key="6">
    <source>
        <dbReference type="ARBA" id="ARBA00023136"/>
    </source>
</evidence>
<dbReference type="InterPro" id="IPR036526">
    <property type="entry name" value="C-N_Hydrolase_sf"/>
</dbReference>
<dbReference type="InterPro" id="IPR004563">
    <property type="entry name" value="Apolipo_AcylTrfase"/>
</dbReference>
<reference evidence="10" key="1">
    <citation type="submission" date="2018-06" db="EMBL/GenBank/DDBJ databases">
        <authorList>
            <person name="Zhirakovskaya E."/>
        </authorList>
    </citation>
    <scope>NUCLEOTIDE SEQUENCE</scope>
</reference>
<dbReference type="GO" id="GO:0016410">
    <property type="term" value="F:N-acyltransferase activity"/>
    <property type="evidence" value="ECO:0007669"/>
    <property type="project" value="InterPro"/>
</dbReference>
<gene>
    <name evidence="10" type="ORF">MNBD_ALPHA08-1368</name>
</gene>
<feature type="transmembrane region" description="Helical" evidence="8">
    <location>
        <begin position="70"/>
        <end position="91"/>
    </location>
</feature>
<feature type="transmembrane region" description="Helical" evidence="8">
    <location>
        <begin position="138"/>
        <end position="157"/>
    </location>
</feature>
<dbReference type="InterPro" id="IPR003010">
    <property type="entry name" value="C-N_Hydrolase"/>
</dbReference>
<feature type="transmembrane region" description="Helical" evidence="8">
    <location>
        <begin position="103"/>
        <end position="131"/>
    </location>
</feature>